<proteinExistence type="predicted"/>
<dbReference type="AlphaFoldDB" id="A0AAD4MRD3"/>
<dbReference type="Pfam" id="PF16564">
    <property type="entry name" value="MBDa"/>
    <property type="match status" value="1"/>
</dbReference>
<dbReference type="GO" id="GO:0005634">
    <property type="term" value="C:nucleus"/>
    <property type="evidence" value="ECO:0007669"/>
    <property type="project" value="UniProtKB-ARBA"/>
</dbReference>
<feature type="domain" description="Methyl-CpG binding protein 2/3 C-terminal" evidence="1">
    <location>
        <begin position="124"/>
        <end position="210"/>
    </location>
</feature>
<feature type="domain" description="Methyl-CpG-binding" evidence="2">
    <location>
        <begin position="37"/>
        <end position="102"/>
    </location>
</feature>
<dbReference type="Pfam" id="PF14048">
    <property type="entry name" value="MBD_C"/>
    <property type="match status" value="1"/>
</dbReference>
<dbReference type="EMBL" id="JAKKPZ010000111">
    <property type="protein sequence ID" value="KAI1701797.1"/>
    <property type="molecule type" value="Genomic_DNA"/>
</dbReference>
<evidence type="ECO:0000259" key="1">
    <source>
        <dbReference type="Pfam" id="PF14048"/>
    </source>
</evidence>
<accession>A0AAD4MRD3</accession>
<evidence type="ECO:0000313" key="3">
    <source>
        <dbReference type="EMBL" id="KAI1701797.1"/>
    </source>
</evidence>
<name>A0AAD4MRD3_9BILA</name>
<gene>
    <name evidence="3" type="ORF">DdX_15895</name>
</gene>
<comment type="caution">
    <text evidence="3">The sequence shown here is derived from an EMBL/GenBank/DDBJ whole genome shotgun (WGS) entry which is preliminary data.</text>
</comment>
<sequence>MGRLKSSEAGSLVFKRGIKSRDGKGLNNTATKTGFDGLAELPWRKTASIFKQPVTLVHTTSKETQKMPQEIEKKLKSIAKYRDRVEKPRQMFWAKSLEGLRAMIPVNLSDKIREPEQSAHIEQHLALASKIEPTVGVLNEEAVAATLCSSLQLCNGMAIIGQQATKKQIDTSPLTAINFSQPLVQIPAIAEHDVAAQERRVLDARKRLQELRKSFALVR</sequence>
<evidence type="ECO:0000313" key="4">
    <source>
        <dbReference type="Proteomes" id="UP001201812"/>
    </source>
</evidence>
<dbReference type="InterPro" id="IPR032343">
    <property type="entry name" value="MBD2/MBD3_p55-bd"/>
</dbReference>
<keyword evidence="4" id="KW-1185">Reference proteome</keyword>
<protein>
    <submittedName>
        <fullName evidence="3">P55-binding region of methyl-CpG-binding domain proteins MBD domain-containing protein</fullName>
    </submittedName>
</protein>
<dbReference type="InterPro" id="IPR025884">
    <property type="entry name" value="MeCpG-bd_2/3_C_dom"/>
</dbReference>
<reference evidence="3" key="1">
    <citation type="submission" date="2022-01" db="EMBL/GenBank/DDBJ databases">
        <title>Genome Sequence Resource for Two Populations of Ditylenchus destructor, the Migratory Endoparasitic Phytonematode.</title>
        <authorList>
            <person name="Zhang H."/>
            <person name="Lin R."/>
            <person name="Xie B."/>
        </authorList>
    </citation>
    <scope>NUCLEOTIDE SEQUENCE</scope>
    <source>
        <strain evidence="3">BazhouSP</strain>
    </source>
</reference>
<organism evidence="3 4">
    <name type="scientific">Ditylenchus destructor</name>
    <dbReference type="NCBI Taxonomy" id="166010"/>
    <lineage>
        <taxon>Eukaryota</taxon>
        <taxon>Metazoa</taxon>
        <taxon>Ecdysozoa</taxon>
        <taxon>Nematoda</taxon>
        <taxon>Chromadorea</taxon>
        <taxon>Rhabditida</taxon>
        <taxon>Tylenchina</taxon>
        <taxon>Tylenchomorpha</taxon>
        <taxon>Sphaerularioidea</taxon>
        <taxon>Anguinidae</taxon>
        <taxon>Anguininae</taxon>
        <taxon>Ditylenchus</taxon>
    </lineage>
</organism>
<dbReference type="Proteomes" id="UP001201812">
    <property type="component" value="Unassembled WGS sequence"/>
</dbReference>
<evidence type="ECO:0000259" key="2">
    <source>
        <dbReference type="Pfam" id="PF16564"/>
    </source>
</evidence>